<evidence type="ECO:0000313" key="3">
    <source>
        <dbReference type="Proteomes" id="UP000032180"/>
    </source>
</evidence>
<dbReference type="AlphaFoldDB" id="A0A0D9XD04"/>
<keyword evidence="3" id="KW-1185">Reference proteome</keyword>
<reference evidence="3" key="2">
    <citation type="submission" date="2013-12" db="EMBL/GenBank/DDBJ databases">
        <authorList>
            <person name="Yu Y."/>
            <person name="Lee S."/>
            <person name="de Baynast K."/>
            <person name="Wissotski M."/>
            <person name="Liu L."/>
            <person name="Talag J."/>
            <person name="Goicoechea J."/>
            <person name="Angelova A."/>
            <person name="Jetty R."/>
            <person name="Kudrna D."/>
            <person name="Golser W."/>
            <person name="Rivera L."/>
            <person name="Zhang J."/>
            <person name="Wing R."/>
        </authorList>
    </citation>
    <scope>NUCLEOTIDE SEQUENCE</scope>
</reference>
<name>A0A0D9XD04_9ORYZ</name>
<dbReference type="Gramene" id="LPERR09G05210.1">
    <property type="protein sequence ID" value="LPERR09G05210.1"/>
    <property type="gene ID" value="LPERR09G05210"/>
</dbReference>
<organism evidence="2 3">
    <name type="scientific">Leersia perrieri</name>
    <dbReference type="NCBI Taxonomy" id="77586"/>
    <lineage>
        <taxon>Eukaryota</taxon>
        <taxon>Viridiplantae</taxon>
        <taxon>Streptophyta</taxon>
        <taxon>Embryophyta</taxon>
        <taxon>Tracheophyta</taxon>
        <taxon>Spermatophyta</taxon>
        <taxon>Magnoliopsida</taxon>
        <taxon>Liliopsida</taxon>
        <taxon>Poales</taxon>
        <taxon>Poaceae</taxon>
        <taxon>BOP clade</taxon>
        <taxon>Oryzoideae</taxon>
        <taxon>Oryzeae</taxon>
        <taxon>Oryzinae</taxon>
        <taxon>Leersia</taxon>
    </lineage>
</organism>
<evidence type="ECO:0000313" key="2">
    <source>
        <dbReference type="EnsemblPlants" id="LPERR09G05210.1"/>
    </source>
</evidence>
<feature type="compositionally biased region" description="Polar residues" evidence="1">
    <location>
        <begin position="14"/>
        <end position="23"/>
    </location>
</feature>
<dbReference type="Proteomes" id="UP000032180">
    <property type="component" value="Chromosome 9"/>
</dbReference>
<sequence>MNESILLSLKSQHHQTQATNNHVPENEDEAQEHQLVPSHLQHILLSLKMWATNLATSTTPNVTTAIVAASIESNCCDVTFHSLEDVILDDATVILRGDWCFHPLLSCVEVATTVVAIASVAAS</sequence>
<feature type="region of interest" description="Disordered" evidence="1">
    <location>
        <begin position="10"/>
        <end position="31"/>
    </location>
</feature>
<dbReference type="HOGENOM" id="CLU_2018515_0_0_1"/>
<evidence type="ECO:0000256" key="1">
    <source>
        <dbReference type="SAM" id="MobiDB-lite"/>
    </source>
</evidence>
<reference evidence="2" key="3">
    <citation type="submission" date="2015-04" db="UniProtKB">
        <authorList>
            <consortium name="EnsemblPlants"/>
        </authorList>
    </citation>
    <scope>IDENTIFICATION</scope>
</reference>
<protein>
    <submittedName>
        <fullName evidence="2">Uncharacterized protein</fullName>
    </submittedName>
</protein>
<accession>A0A0D9XD04</accession>
<reference evidence="2 3" key="1">
    <citation type="submission" date="2012-08" db="EMBL/GenBank/DDBJ databases">
        <title>Oryza genome evolution.</title>
        <authorList>
            <person name="Wing R.A."/>
        </authorList>
    </citation>
    <scope>NUCLEOTIDE SEQUENCE</scope>
</reference>
<proteinExistence type="predicted"/>
<dbReference type="EnsemblPlants" id="LPERR09G05210.1">
    <property type="protein sequence ID" value="LPERR09G05210.1"/>
    <property type="gene ID" value="LPERR09G05210"/>
</dbReference>